<dbReference type="Gene3D" id="3.40.50.720">
    <property type="entry name" value="NAD(P)-binding Rossmann-like Domain"/>
    <property type="match status" value="1"/>
</dbReference>
<protein>
    <submittedName>
        <fullName evidence="4">Short-chain dehydrogenase</fullName>
    </submittedName>
</protein>
<organism evidence="4 5">
    <name type="scientific">Cognatilysobacter xinjiangensis</name>
    <dbReference type="NCBI Taxonomy" id="546892"/>
    <lineage>
        <taxon>Bacteria</taxon>
        <taxon>Pseudomonadati</taxon>
        <taxon>Pseudomonadota</taxon>
        <taxon>Gammaproteobacteria</taxon>
        <taxon>Lysobacterales</taxon>
        <taxon>Lysobacteraceae</taxon>
        <taxon>Cognatilysobacter</taxon>
    </lineage>
</organism>
<dbReference type="InterPro" id="IPR036291">
    <property type="entry name" value="NAD(P)-bd_dom_sf"/>
</dbReference>
<comment type="similarity">
    <text evidence="1 3">Belongs to the short-chain dehydrogenases/reductases (SDR) family.</text>
</comment>
<evidence type="ECO:0000256" key="1">
    <source>
        <dbReference type="ARBA" id="ARBA00006484"/>
    </source>
</evidence>
<dbReference type="SUPFAM" id="SSF51735">
    <property type="entry name" value="NAD(P)-binding Rossmann-fold domains"/>
    <property type="match status" value="1"/>
</dbReference>
<name>A0ABQ3C0X0_9GAMM</name>
<dbReference type="PIRSF" id="PIRSF000126">
    <property type="entry name" value="11-beta-HSD1"/>
    <property type="match status" value="1"/>
</dbReference>
<gene>
    <name evidence="4" type="ORF">GCM10008101_12690</name>
</gene>
<dbReference type="PANTHER" id="PTHR44196:SF2">
    <property type="entry name" value="SHORT-CHAIN DEHYDROGENASE-RELATED"/>
    <property type="match status" value="1"/>
</dbReference>
<dbReference type="PRINTS" id="PR00080">
    <property type="entry name" value="SDRFAMILY"/>
</dbReference>
<dbReference type="PROSITE" id="PS00061">
    <property type="entry name" value="ADH_SHORT"/>
    <property type="match status" value="1"/>
</dbReference>
<dbReference type="CDD" id="cd05233">
    <property type="entry name" value="SDR_c"/>
    <property type="match status" value="1"/>
</dbReference>
<evidence type="ECO:0000313" key="5">
    <source>
        <dbReference type="Proteomes" id="UP000643403"/>
    </source>
</evidence>
<evidence type="ECO:0000256" key="2">
    <source>
        <dbReference type="ARBA" id="ARBA00023002"/>
    </source>
</evidence>
<reference evidence="5" key="1">
    <citation type="journal article" date="2019" name="Int. J. Syst. Evol. Microbiol.">
        <title>The Global Catalogue of Microorganisms (GCM) 10K type strain sequencing project: providing services to taxonomists for standard genome sequencing and annotation.</title>
        <authorList>
            <consortium name="The Broad Institute Genomics Platform"/>
            <consortium name="The Broad Institute Genome Sequencing Center for Infectious Disease"/>
            <person name="Wu L."/>
            <person name="Ma J."/>
        </authorList>
    </citation>
    <scope>NUCLEOTIDE SEQUENCE [LARGE SCALE GENOMIC DNA]</scope>
    <source>
        <strain evidence="5">KCTC 22558</strain>
    </source>
</reference>
<dbReference type="PANTHER" id="PTHR44196">
    <property type="entry name" value="DEHYDROGENASE/REDUCTASE SDR FAMILY MEMBER 7B"/>
    <property type="match status" value="1"/>
</dbReference>
<sequence>MCTAMSQRPRALVTGASAGIGRCYAEHLARTGHDLVLVARRADKLEEVAGLLRAEGADVEVLPADLSTDEGVARVVERIERDPAIGFLVNNAGYAARGRVAELDADATAHMLRVNVIALTRLTIAAMARMSAAGHGRIINVASGTVFMQMPGNAGYGASKNYVLAFTRTLQTEAEGTGVRVQALIPGVIATDFHEIAGNAIGNFPPERVMQADDLVVASLRALEMDEPVCIPSLPDMRDWDAYVEAERGLVPNVSRDRPAERYHDRD</sequence>
<dbReference type="Proteomes" id="UP000643403">
    <property type="component" value="Unassembled WGS sequence"/>
</dbReference>
<dbReference type="Pfam" id="PF00106">
    <property type="entry name" value="adh_short"/>
    <property type="match status" value="1"/>
</dbReference>
<dbReference type="InterPro" id="IPR002347">
    <property type="entry name" value="SDR_fam"/>
</dbReference>
<dbReference type="InterPro" id="IPR020904">
    <property type="entry name" value="Sc_DH/Rdtase_CS"/>
</dbReference>
<keyword evidence="2" id="KW-0560">Oxidoreductase</keyword>
<evidence type="ECO:0000256" key="3">
    <source>
        <dbReference type="RuleBase" id="RU000363"/>
    </source>
</evidence>
<accession>A0ABQ3C0X0</accession>
<evidence type="ECO:0000313" key="4">
    <source>
        <dbReference type="EMBL" id="GGZ60314.1"/>
    </source>
</evidence>
<keyword evidence="5" id="KW-1185">Reference proteome</keyword>
<dbReference type="PRINTS" id="PR00081">
    <property type="entry name" value="GDHRDH"/>
</dbReference>
<dbReference type="EMBL" id="BMXY01000001">
    <property type="protein sequence ID" value="GGZ60314.1"/>
    <property type="molecule type" value="Genomic_DNA"/>
</dbReference>
<proteinExistence type="inferred from homology"/>
<comment type="caution">
    <text evidence="4">The sequence shown here is derived from an EMBL/GenBank/DDBJ whole genome shotgun (WGS) entry which is preliminary data.</text>
</comment>